<reference evidence="8" key="1">
    <citation type="submission" date="2017-09" db="EMBL/GenBank/DDBJ databases">
        <title>Depth-based differentiation of microbial function through sediment-hosted aquifers and enrichment of novel symbionts in the deep terrestrial subsurface.</title>
        <authorList>
            <person name="Probst A.J."/>
            <person name="Ladd B."/>
            <person name="Jarett J.K."/>
            <person name="Geller-Mcgrath D.E."/>
            <person name="Sieber C.M.K."/>
            <person name="Emerson J.B."/>
            <person name="Anantharaman K."/>
            <person name="Thomas B.C."/>
            <person name="Malmstrom R."/>
            <person name="Stieglmeier M."/>
            <person name="Klingl A."/>
            <person name="Woyke T."/>
            <person name="Ryan C.M."/>
            <person name="Banfield J.F."/>
        </authorList>
    </citation>
    <scope>NUCLEOTIDE SEQUENCE [LARGE SCALE GENOMIC DNA]</scope>
</reference>
<evidence type="ECO:0008006" key="9">
    <source>
        <dbReference type="Google" id="ProtNLM"/>
    </source>
</evidence>
<dbReference type="PROSITE" id="PS00508">
    <property type="entry name" value="NI_HGENASE_L_2"/>
    <property type="match status" value="1"/>
</dbReference>
<feature type="binding site" evidence="6">
    <location>
        <position position="63"/>
    </location>
    <ligand>
        <name>Ni(2+)</name>
        <dbReference type="ChEBI" id="CHEBI:49786"/>
    </ligand>
</feature>
<feature type="binding site" evidence="6">
    <location>
        <position position="66"/>
    </location>
    <ligand>
        <name>Fe cation</name>
        <dbReference type="ChEBI" id="CHEBI:24875"/>
    </ligand>
</feature>
<keyword evidence="6" id="KW-0408">Iron</keyword>
<dbReference type="InterPro" id="IPR001501">
    <property type="entry name" value="Ni-dep_hyd_lsu"/>
</dbReference>
<name>A0A2M7QAD6_9BACT</name>
<dbReference type="InterPro" id="IPR018194">
    <property type="entry name" value="Ni-dep_hyd_lsu_Ni_BS"/>
</dbReference>
<organism evidence="7 8">
    <name type="scientific">Candidatus Uhrbacteria bacterium CG_4_10_14_0_8_um_filter_58_22</name>
    <dbReference type="NCBI Taxonomy" id="1975029"/>
    <lineage>
        <taxon>Bacteria</taxon>
        <taxon>Candidatus Uhriibacteriota</taxon>
    </lineage>
</organism>
<keyword evidence="6" id="KW-0460">Magnesium</keyword>
<evidence type="ECO:0000256" key="6">
    <source>
        <dbReference type="PIRSR" id="PIRSR601501-1"/>
    </source>
</evidence>
<evidence type="ECO:0000256" key="3">
    <source>
        <dbReference type="ARBA" id="ARBA00022596"/>
    </source>
</evidence>
<feature type="binding site" evidence="6">
    <location>
        <position position="422"/>
    </location>
    <ligand>
        <name>Mg(2+)</name>
        <dbReference type="ChEBI" id="CHEBI:18420"/>
    </ligand>
</feature>
<comment type="similarity">
    <text evidence="2">Belongs to the [NiFe]/[NiFeSe] hydrogenase large subunit family.</text>
</comment>
<dbReference type="GO" id="GO:0008901">
    <property type="term" value="F:ferredoxin hydrogenase activity"/>
    <property type="evidence" value="ECO:0007669"/>
    <property type="project" value="InterPro"/>
</dbReference>
<dbReference type="Pfam" id="PF00374">
    <property type="entry name" value="NiFeSe_Hases"/>
    <property type="match status" value="2"/>
</dbReference>
<dbReference type="PANTHER" id="PTHR43600">
    <property type="entry name" value="COENZYME F420 HYDROGENASE, SUBUNIT ALPHA"/>
    <property type="match status" value="1"/>
</dbReference>
<feature type="binding site" evidence="6">
    <location>
        <position position="371"/>
    </location>
    <ligand>
        <name>Mg(2+)</name>
        <dbReference type="ChEBI" id="CHEBI:18420"/>
    </ligand>
</feature>
<evidence type="ECO:0000313" key="7">
    <source>
        <dbReference type="EMBL" id="PIY62985.1"/>
    </source>
</evidence>
<dbReference type="PANTHER" id="PTHR43600:SF2">
    <property type="entry name" value="F420-NON-REDUCING HYDROGENASE VHU SUBUNIT A"/>
    <property type="match status" value="1"/>
</dbReference>
<sequence length="431" mass="48666">MHSQDISLDAICKVEGHAKLDLRIRDGKVEHVHYQIQEYKRFFSKAVEGKPLAAIPPLLSRICGTCSNAHVMCAIEACENAVGLQPSPQTMDLRHLTMYGLNIRDHALHLYIFVMPDLYGKDNFLSFDENDEEQHQHLHDCFEIKAAGNYLAQIVAGRSVHATYPTLGGFNHLPSKEEIEEAIRKLEAARPAAMRCIAIFERCDWSFDRDMDYQALVPKGSYWFLDGDVVTSHGERYGEKRYPDLLEHVVLPYSTASAYTHEGRPFMVGALARLNLAQETLHLQTRESLGRTLELFPSTNIYRNNLAQAIELLHSIDHAIELLQGREFAVEAPIRPEIREGEGIGVVEAPRGTLYHKIVVGEDGLVRRGEVIVPTGQNQINIERDIAGLVDGLLPDTDRPTIEHEIEKLIRAYDPCMSCATHFLKVDWDLV</sequence>
<comment type="cofactor">
    <cofactor evidence="6">
        <name>Fe cation</name>
        <dbReference type="ChEBI" id="CHEBI:24875"/>
    </cofactor>
</comment>
<protein>
    <recommendedName>
        <fullName evidence="9">Ni/Fe hydrogenase subunit alpha</fullName>
    </recommendedName>
</protein>
<feature type="binding site" evidence="6">
    <location>
        <position position="419"/>
    </location>
    <ligand>
        <name>Fe cation</name>
        <dbReference type="ChEBI" id="CHEBI:24875"/>
    </ligand>
</feature>
<accession>A0A2M7QAD6</accession>
<keyword evidence="5" id="KW-0560">Oxidoreductase</keyword>
<evidence type="ECO:0000256" key="1">
    <source>
        <dbReference type="ARBA" id="ARBA00001967"/>
    </source>
</evidence>
<dbReference type="InterPro" id="IPR029014">
    <property type="entry name" value="NiFe-Hase_large"/>
</dbReference>
<feature type="binding site" evidence="6">
    <location>
        <position position="66"/>
    </location>
    <ligand>
        <name>Ni(2+)</name>
        <dbReference type="ChEBI" id="CHEBI:49786"/>
    </ligand>
</feature>
<dbReference type="GO" id="GO:0016151">
    <property type="term" value="F:nickel cation binding"/>
    <property type="evidence" value="ECO:0007669"/>
    <property type="project" value="InterPro"/>
</dbReference>
<keyword evidence="4 6" id="KW-0479">Metal-binding</keyword>
<evidence type="ECO:0000313" key="8">
    <source>
        <dbReference type="Proteomes" id="UP000230973"/>
    </source>
</evidence>
<keyword evidence="3 6" id="KW-0533">Nickel</keyword>
<dbReference type="EMBL" id="PFLC01000021">
    <property type="protein sequence ID" value="PIY62985.1"/>
    <property type="molecule type" value="Genomic_DNA"/>
</dbReference>
<comment type="caution">
    <text evidence="7">The sequence shown here is derived from an EMBL/GenBank/DDBJ whole genome shotgun (WGS) entry which is preliminary data.</text>
</comment>
<dbReference type="SUPFAM" id="SSF56762">
    <property type="entry name" value="HydB/Nqo4-like"/>
    <property type="match status" value="1"/>
</dbReference>
<evidence type="ECO:0000256" key="2">
    <source>
        <dbReference type="ARBA" id="ARBA00009292"/>
    </source>
</evidence>
<gene>
    <name evidence="7" type="ORF">COY93_01630</name>
</gene>
<evidence type="ECO:0000256" key="4">
    <source>
        <dbReference type="ARBA" id="ARBA00022723"/>
    </source>
</evidence>
<proteinExistence type="inferred from homology"/>
<dbReference type="Gene3D" id="1.10.645.10">
    <property type="entry name" value="Cytochrome-c3 Hydrogenase, chain B"/>
    <property type="match status" value="1"/>
</dbReference>
<comment type="cofactor">
    <cofactor evidence="1 6">
        <name>Ni(2+)</name>
        <dbReference type="ChEBI" id="CHEBI:49786"/>
    </cofactor>
</comment>
<dbReference type="Proteomes" id="UP000230973">
    <property type="component" value="Unassembled WGS sequence"/>
</dbReference>
<dbReference type="AlphaFoldDB" id="A0A2M7QAD6"/>
<feature type="binding site" evidence="6">
    <location>
        <position position="416"/>
    </location>
    <ligand>
        <name>Ni(2+)</name>
        <dbReference type="ChEBI" id="CHEBI:49786"/>
    </ligand>
</feature>
<evidence type="ECO:0000256" key="5">
    <source>
        <dbReference type="ARBA" id="ARBA00023002"/>
    </source>
</evidence>